<dbReference type="Pfam" id="PF00571">
    <property type="entry name" value="CBS"/>
    <property type="match status" value="1"/>
</dbReference>
<dbReference type="Gene3D" id="3.10.580.10">
    <property type="entry name" value="CBS-domain"/>
    <property type="match status" value="1"/>
</dbReference>
<evidence type="ECO:0000259" key="2">
    <source>
        <dbReference type="PROSITE" id="PS51371"/>
    </source>
</evidence>
<protein>
    <recommendedName>
        <fullName evidence="2">CBS domain-containing protein</fullName>
    </recommendedName>
</protein>
<dbReference type="PANTHER" id="PTHR42745">
    <property type="match status" value="1"/>
</dbReference>
<dbReference type="InterPro" id="IPR000644">
    <property type="entry name" value="CBS_dom"/>
</dbReference>
<feature type="domain" description="CBS" evidence="2">
    <location>
        <begin position="5"/>
        <end position="56"/>
    </location>
</feature>
<dbReference type="Proteomes" id="UP000192491">
    <property type="component" value="Unassembled WGS sequence"/>
</dbReference>
<name>A0A1Y1QL01_9GAMM</name>
<organism evidence="3 4">
    <name type="scientific">Thiothrix lacustris</name>
    <dbReference type="NCBI Taxonomy" id="525917"/>
    <lineage>
        <taxon>Bacteria</taxon>
        <taxon>Pseudomonadati</taxon>
        <taxon>Pseudomonadota</taxon>
        <taxon>Gammaproteobacteria</taxon>
        <taxon>Thiotrichales</taxon>
        <taxon>Thiotrichaceae</taxon>
        <taxon>Thiothrix</taxon>
    </lineage>
</organism>
<sequence length="56" mass="6108">ISALMTTRFQTITSNRLAVDALNQMEAHAITVLPVVQDGRIIGIIHMHDLLRAGIA</sequence>
<reference evidence="3 4" key="1">
    <citation type="submission" date="2017-01" db="EMBL/GenBank/DDBJ databases">
        <title>Novel large sulfur bacteria in the metagenomes of groundwater-fed chemosynthetic microbial mats in the Lake Huron basin.</title>
        <authorList>
            <person name="Sharrar A.M."/>
            <person name="Flood B.E."/>
            <person name="Bailey J.V."/>
            <person name="Jones D.S."/>
            <person name="Biddanda B."/>
            <person name="Ruberg S.A."/>
            <person name="Marcus D.N."/>
            <person name="Dick G.J."/>
        </authorList>
    </citation>
    <scope>NUCLEOTIDE SEQUENCE [LARGE SCALE GENOMIC DNA]</scope>
    <source>
        <strain evidence="3">A8</strain>
    </source>
</reference>
<feature type="non-terminal residue" evidence="3">
    <location>
        <position position="1"/>
    </location>
</feature>
<dbReference type="AlphaFoldDB" id="A0A1Y1QL01"/>
<dbReference type="InterPro" id="IPR050986">
    <property type="entry name" value="GutQ/KpsF_isomerases"/>
</dbReference>
<dbReference type="PANTHER" id="PTHR42745:SF1">
    <property type="entry name" value="ARABINOSE 5-PHOSPHATE ISOMERASE KDSD"/>
    <property type="match status" value="1"/>
</dbReference>
<keyword evidence="1" id="KW-0129">CBS domain</keyword>
<evidence type="ECO:0000256" key="1">
    <source>
        <dbReference type="PROSITE-ProRule" id="PRU00703"/>
    </source>
</evidence>
<proteinExistence type="predicted"/>
<evidence type="ECO:0000313" key="3">
    <source>
        <dbReference type="EMBL" id="OQX07864.1"/>
    </source>
</evidence>
<dbReference type="EMBL" id="MTEJ01000194">
    <property type="protein sequence ID" value="OQX07864.1"/>
    <property type="molecule type" value="Genomic_DNA"/>
</dbReference>
<dbReference type="InterPro" id="IPR046342">
    <property type="entry name" value="CBS_dom_sf"/>
</dbReference>
<gene>
    <name evidence="3" type="ORF">BWK73_27005</name>
</gene>
<dbReference type="SUPFAM" id="SSF54631">
    <property type="entry name" value="CBS-domain pair"/>
    <property type="match status" value="1"/>
</dbReference>
<evidence type="ECO:0000313" key="4">
    <source>
        <dbReference type="Proteomes" id="UP000192491"/>
    </source>
</evidence>
<accession>A0A1Y1QL01</accession>
<dbReference type="PROSITE" id="PS51371">
    <property type="entry name" value="CBS"/>
    <property type="match status" value="1"/>
</dbReference>
<comment type="caution">
    <text evidence="3">The sequence shown here is derived from an EMBL/GenBank/DDBJ whole genome shotgun (WGS) entry which is preliminary data.</text>
</comment>